<dbReference type="GO" id="GO:0046654">
    <property type="term" value="P:tetrahydrofolate biosynthetic process"/>
    <property type="evidence" value="ECO:0007669"/>
    <property type="project" value="InterPro"/>
</dbReference>
<name>A0A382JF78_9ZZZZ</name>
<evidence type="ECO:0000256" key="2">
    <source>
        <dbReference type="ARBA" id="ARBA00005080"/>
    </source>
</evidence>
<organism evidence="6">
    <name type="scientific">marine metagenome</name>
    <dbReference type="NCBI Taxonomy" id="408172"/>
    <lineage>
        <taxon>unclassified sequences</taxon>
        <taxon>metagenomes</taxon>
        <taxon>ecological metagenomes</taxon>
    </lineage>
</organism>
<comment type="catalytic activity">
    <reaction evidence="1">
        <text>GTP + H2O = 7,8-dihydroneopterin 3'-triphosphate + formate + H(+)</text>
        <dbReference type="Rhea" id="RHEA:17473"/>
        <dbReference type="ChEBI" id="CHEBI:15377"/>
        <dbReference type="ChEBI" id="CHEBI:15378"/>
        <dbReference type="ChEBI" id="CHEBI:15740"/>
        <dbReference type="ChEBI" id="CHEBI:37565"/>
        <dbReference type="ChEBI" id="CHEBI:58462"/>
        <dbReference type="EC" id="3.5.4.16"/>
    </reaction>
</comment>
<dbReference type="FunFam" id="3.30.1130.10:FF:000001">
    <property type="entry name" value="GTP cyclohydrolase 1"/>
    <property type="match status" value="1"/>
</dbReference>
<dbReference type="AlphaFoldDB" id="A0A382JF78"/>
<evidence type="ECO:0000313" key="6">
    <source>
        <dbReference type="EMBL" id="SVC10506.1"/>
    </source>
</evidence>
<accession>A0A382JF78</accession>
<dbReference type="InterPro" id="IPR043133">
    <property type="entry name" value="GTP-CH-I_C/QueF"/>
</dbReference>
<dbReference type="PANTHER" id="PTHR11109:SF7">
    <property type="entry name" value="GTP CYCLOHYDROLASE 1"/>
    <property type="match status" value="1"/>
</dbReference>
<dbReference type="GO" id="GO:0005525">
    <property type="term" value="F:GTP binding"/>
    <property type="evidence" value="ECO:0007669"/>
    <property type="project" value="TreeGrafter"/>
</dbReference>
<evidence type="ECO:0000256" key="1">
    <source>
        <dbReference type="ARBA" id="ARBA00001052"/>
    </source>
</evidence>
<gene>
    <name evidence="6" type="ORF">METZ01_LOCUS263360</name>
</gene>
<dbReference type="Gene3D" id="3.30.1130.10">
    <property type="match status" value="1"/>
</dbReference>
<feature type="domain" description="GTP cyclohydrolase I" evidence="5">
    <location>
        <begin position="20"/>
        <end position="176"/>
    </location>
</feature>
<comment type="pathway">
    <text evidence="2">Cofactor biosynthesis; 7,8-dihydroneopterin triphosphate biosynthesis; 7,8-dihydroneopterin triphosphate from GTP: step 1/1.</text>
</comment>
<dbReference type="PROSITE" id="PS00860">
    <property type="entry name" value="GTP_CYCLOHYDROL_1_2"/>
    <property type="match status" value="1"/>
</dbReference>
<proteinExistence type="inferred from homology"/>
<dbReference type="PANTHER" id="PTHR11109">
    <property type="entry name" value="GTP CYCLOHYDROLASE I"/>
    <property type="match status" value="1"/>
</dbReference>
<dbReference type="GO" id="GO:0006729">
    <property type="term" value="P:tetrahydrobiopterin biosynthetic process"/>
    <property type="evidence" value="ECO:0007669"/>
    <property type="project" value="TreeGrafter"/>
</dbReference>
<dbReference type="GO" id="GO:0005737">
    <property type="term" value="C:cytoplasm"/>
    <property type="evidence" value="ECO:0007669"/>
    <property type="project" value="TreeGrafter"/>
</dbReference>
<dbReference type="NCBIfam" id="TIGR00063">
    <property type="entry name" value="folE"/>
    <property type="match status" value="1"/>
</dbReference>
<dbReference type="HAMAP" id="MF_00223">
    <property type="entry name" value="FolE"/>
    <property type="match status" value="1"/>
</dbReference>
<protein>
    <recommendedName>
        <fullName evidence="3">GTP cyclohydrolase I</fullName>
        <ecNumber evidence="3">3.5.4.16</ecNumber>
    </recommendedName>
</protein>
<dbReference type="SUPFAM" id="SSF55620">
    <property type="entry name" value="Tetrahydrobiopterin biosynthesis enzymes-like"/>
    <property type="match status" value="1"/>
</dbReference>
<dbReference type="NCBIfam" id="NF006826">
    <property type="entry name" value="PRK09347.1-3"/>
    <property type="match status" value="1"/>
</dbReference>
<feature type="non-terminal residue" evidence="6">
    <location>
        <position position="177"/>
    </location>
</feature>
<reference evidence="6" key="1">
    <citation type="submission" date="2018-05" db="EMBL/GenBank/DDBJ databases">
        <authorList>
            <person name="Lanie J.A."/>
            <person name="Ng W.-L."/>
            <person name="Kazmierczak K.M."/>
            <person name="Andrzejewski T.M."/>
            <person name="Davidsen T.M."/>
            <person name="Wayne K.J."/>
            <person name="Tettelin H."/>
            <person name="Glass J.I."/>
            <person name="Rusch D."/>
            <person name="Podicherti R."/>
            <person name="Tsui H.-C.T."/>
            <person name="Winkler M.E."/>
        </authorList>
    </citation>
    <scope>NUCLEOTIDE SEQUENCE</scope>
</reference>
<dbReference type="InterPro" id="IPR020602">
    <property type="entry name" value="GTP_CycHdrlase_I_dom"/>
</dbReference>
<dbReference type="Gene3D" id="1.10.286.10">
    <property type="match status" value="1"/>
</dbReference>
<dbReference type="EC" id="3.5.4.16" evidence="3"/>
<dbReference type="UniPathway" id="UPA00848">
    <property type="reaction ID" value="UER00151"/>
</dbReference>
<dbReference type="PROSITE" id="PS00859">
    <property type="entry name" value="GTP_CYCLOHYDROL_1_1"/>
    <property type="match status" value="1"/>
</dbReference>
<evidence type="ECO:0000256" key="4">
    <source>
        <dbReference type="ARBA" id="ARBA00022801"/>
    </source>
</evidence>
<dbReference type="Pfam" id="PF01227">
    <property type="entry name" value="GTP_cyclohydroI"/>
    <property type="match status" value="1"/>
</dbReference>
<dbReference type="InterPro" id="IPR043134">
    <property type="entry name" value="GTP-CH-I_N"/>
</dbReference>
<sequence length="177" mass="20462">MKQYDLDDDLFQGNNKLERLYHGVIEEIGEDPTRQGLLKTPYRSAKALQFLTQGYTQKVDEIVNGAIFDEEFDDMVIVKDIEFYSLCEHHILPFFGKCHVGYIPNKRIVGLSKVPRVIDMFARRLQVQERLTHQIAQAINEVLQPQGIAVVMEAQHMCMMIRGVEKERSSTFTNVML</sequence>
<dbReference type="GO" id="GO:0003934">
    <property type="term" value="F:GTP cyclohydrolase I activity"/>
    <property type="evidence" value="ECO:0007669"/>
    <property type="project" value="UniProtKB-EC"/>
</dbReference>
<dbReference type="InterPro" id="IPR001474">
    <property type="entry name" value="GTP_CycHdrlase_I"/>
</dbReference>
<dbReference type="NCBIfam" id="NF006825">
    <property type="entry name" value="PRK09347.1-2"/>
    <property type="match status" value="1"/>
</dbReference>
<dbReference type="EMBL" id="UINC01073827">
    <property type="protein sequence ID" value="SVC10506.1"/>
    <property type="molecule type" value="Genomic_DNA"/>
</dbReference>
<evidence type="ECO:0000256" key="3">
    <source>
        <dbReference type="ARBA" id="ARBA00012715"/>
    </source>
</evidence>
<keyword evidence="4" id="KW-0378">Hydrolase</keyword>
<dbReference type="InterPro" id="IPR018234">
    <property type="entry name" value="GTP_CycHdrlase_I_CS"/>
</dbReference>
<evidence type="ECO:0000259" key="5">
    <source>
        <dbReference type="Pfam" id="PF01227"/>
    </source>
</evidence>
<dbReference type="GO" id="GO:0008270">
    <property type="term" value="F:zinc ion binding"/>
    <property type="evidence" value="ECO:0007669"/>
    <property type="project" value="TreeGrafter"/>
</dbReference>